<evidence type="ECO:0000313" key="6">
    <source>
        <dbReference type="Proteomes" id="UP000219482"/>
    </source>
</evidence>
<accession>A0A286H3X1</accession>
<dbReference type="PROSITE" id="PS01124">
    <property type="entry name" value="HTH_ARAC_FAMILY_2"/>
    <property type="match status" value="1"/>
</dbReference>
<dbReference type="Gene3D" id="1.10.10.60">
    <property type="entry name" value="Homeodomain-like"/>
    <property type="match status" value="1"/>
</dbReference>
<dbReference type="AlphaFoldDB" id="A0A286H3X1"/>
<evidence type="ECO:0000313" key="5">
    <source>
        <dbReference type="EMBL" id="SOE02451.1"/>
    </source>
</evidence>
<dbReference type="PANTHER" id="PTHR46796:SF6">
    <property type="entry name" value="ARAC SUBFAMILY"/>
    <property type="match status" value="1"/>
</dbReference>
<dbReference type="SMART" id="SM00342">
    <property type="entry name" value="HTH_ARAC"/>
    <property type="match status" value="1"/>
</dbReference>
<keyword evidence="2" id="KW-0238">DNA-binding</keyword>
<keyword evidence="3" id="KW-0804">Transcription</keyword>
<evidence type="ECO:0000256" key="3">
    <source>
        <dbReference type="ARBA" id="ARBA00023163"/>
    </source>
</evidence>
<dbReference type="RefSeq" id="WP_097185263.1">
    <property type="nucleotide sequence ID" value="NZ_OCNK01000004.1"/>
</dbReference>
<evidence type="ECO:0000259" key="4">
    <source>
        <dbReference type="PROSITE" id="PS01124"/>
    </source>
</evidence>
<dbReference type="Proteomes" id="UP000219482">
    <property type="component" value="Unassembled WGS sequence"/>
</dbReference>
<protein>
    <submittedName>
        <fullName evidence="5">Transcriptional regulator, AraC family</fullName>
    </submittedName>
</protein>
<evidence type="ECO:0000256" key="2">
    <source>
        <dbReference type="ARBA" id="ARBA00023125"/>
    </source>
</evidence>
<dbReference type="PANTHER" id="PTHR46796">
    <property type="entry name" value="HTH-TYPE TRANSCRIPTIONAL ACTIVATOR RHAS-RELATED"/>
    <property type="match status" value="1"/>
</dbReference>
<dbReference type="SUPFAM" id="SSF46689">
    <property type="entry name" value="Homeodomain-like"/>
    <property type="match status" value="1"/>
</dbReference>
<organism evidence="5 6">
    <name type="scientific">Blastococcus haudaquaticus</name>
    <dbReference type="NCBI Taxonomy" id="1938745"/>
    <lineage>
        <taxon>Bacteria</taxon>
        <taxon>Bacillati</taxon>
        <taxon>Actinomycetota</taxon>
        <taxon>Actinomycetes</taxon>
        <taxon>Geodermatophilales</taxon>
        <taxon>Geodermatophilaceae</taxon>
        <taxon>Blastococcus</taxon>
    </lineage>
</organism>
<dbReference type="InterPro" id="IPR018060">
    <property type="entry name" value="HTH_AraC"/>
</dbReference>
<keyword evidence="1" id="KW-0805">Transcription regulation</keyword>
<dbReference type="OrthoDB" id="9799345at2"/>
<proteinExistence type="predicted"/>
<sequence>MELLAGPRGTVVQAYLNSRPTATEPHDAVLVRSAEPEPHMRAHPWQIGRIAACGFLDTADVVVTPLATRRFPGYYLGVLLEGRGTLTQPGADGAEHTITLGADRVGIYSRMRPFRLQINGPYHYLVLEVTPEALGVHQSLLAGATTSEELAAAPSAALLTGLLGQLSSLAPRMSPALRMQAGDAVTSLLAGHLRAGTTPCAARGPLDEILLWIEERVGDPDLSPHRIAAAHHISTRYLHKLFNQQALTVAGYVRARRLELVRRDLGDPGLRDVSVSALGRRWGITDASQLSKAFRGRYGTTPRGFREQAATVLADDGLLTGGAG</sequence>
<dbReference type="EMBL" id="OCNK01000004">
    <property type="protein sequence ID" value="SOE02451.1"/>
    <property type="molecule type" value="Genomic_DNA"/>
</dbReference>
<dbReference type="InterPro" id="IPR050204">
    <property type="entry name" value="AraC_XylS_family_regulators"/>
</dbReference>
<dbReference type="Pfam" id="PF12833">
    <property type="entry name" value="HTH_18"/>
    <property type="match status" value="1"/>
</dbReference>
<dbReference type="Pfam" id="PF14525">
    <property type="entry name" value="AraC_binding_2"/>
    <property type="match status" value="1"/>
</dbReference>
<reference evidence="6" key="1">
    <citation type="submission" date="2017-09" db="EMBL/GenBank/DDBJ databases">
        <authorList>
            <person name="Varghese N."/>
            <person name="Submissions S."/>
        </authorList>
    </citation>
    <scope>NUCLEOTIDE SEQUENCE [LARGE SCALE GENOMIC DNA]</scope>
    <source>
        <strain evidence="6">DSM 44270</strain>
    </source>
</reference>
<name>A0A286H3X1_9ACTN</name>
<gene>
    <name evidence="5" type="ORF">SAMN06272739_3574</name>
</gene>
<dbReference type="GO" id="GO:0043565">
    <property type="term" value="F:sequence-specific DNA binding"/>
    <property type="evidence" value="ECO:0007669"/>
    <property type="project" value="InterPro"/>
</dbReference>
<keyword evidence="6" id="KW-1185">Reference proteome</keyword>
<feature type="domain" description="HTH araC/xylS-type" evidence="4">
    <location>
        <begin position="207"/>
        <end position="308"/>
    </location>
</feature>
<dbReference type="InterPro" id="IPR035418">
    <property type="entry name" value="AraC-bd_2"/>
</dbReference>
<dbReference type="InterPro" id="IPR009057">
    <property type="entry name" value="Homeodomain-like_sf"/>
</dbReference>
<evidence type="ECO:0000256" key="1">
    <source>
        <dbReference type="ARBA" id="ARBA00023015"/>
    </source>
</evidence>
<dbReference type="GO" id="GO:0003700">
    <property type="term" value="F:DNA-binding transcription factor activity"/>
    <property type="evidence" value="ECO:0007669"/>
    <property type="project" value="InterPro"/>
</dbReference>